<accession>A0ABV5IZW8</accession>
<reference evidence="1 2" key="1">
    <citation type="submission" date="2024-09" db="EMBL/GenBank/DDBJ databases">
        <authorList>
            <person name="Sun Q."/>
            <person name="Mori K."/>
        </authorList>
    </citation>
    <scope>NUCLEOTIDE SEQUENCE [LARGE SCALE GENOMIC DNA]</scope>
    <source>
        <strain evidence="1 2">CCM 3426</strain>
    </source>
</reference>
<protein>
    <submittedName>
        <fullName evidence="1">DUF3892 domain-containing protein</fullName>
    </submittedName>
</protein>
<gene>
    <name evidence="1" type="ORF">ACFFV7_53690</name>
</gene>
<proteinExistence type="predicted"/>
<dbReference type="InterPro" id="IPR024997">
    <property type="entry name" value="DUF3892"/>
</dbReference>
<comment type="caution">
    <text evidence="1">The sequence shown here is derived from an EMBL/GenBank/DDBJ whole genome shotgun (WGS) entry which is preliminary data.</text>
</comment>
<dbReference type="EMBL" id="JBHMEI010000111">
    <property type="protein sequence ID" value="MFB9210122.1"/>
    <property type="molecule type" value="Genomic_DNA"/>
</dbReference>
<keyword evidence="2" id="KW-1185">Reference proteome</keyword>
<sequence>MLRDPATVRIPTTTDIHGRWEWHHRPSATTWRAEIVQPVAAGQISAIRRIGPARTIQRIKVVSPSGKDSELSIDEAIQMTESGRFTFFTRVPGFPEAGVIVDTTARGRRYLRTDADQTTGNNLAVLPIF</sequence>
<dbReference type="RefSeq" id="WP_189651220.1">
    <property type="nucleotide sequence ID" value="NZ_BMRC01000018.1"/>
</dbReference>
<evidence type="ECO:0000313" key="2">
    <source>
        <dbReference type="Proteomes" id="UP001589647"/>
    </source>
</evidence>
<evidence type="ECO:0000313" key="1">
    <source>
        <dbReference type="EMBL" id="MFB9210122.1"/>
    </source>
</evidence>
<organism evidence="1 2">
    <name type="scientific">Nonomuraea spiralis</name>
    <dbReference type="NCBI Taxonomy" id="46182"/>
    <lineage>
        <taxon>Bacteria</taxon>
        <taxon>Bacillati</taxon>
        <taxon>Actinomycetota</taxon>
        <taxon>Actinomycetes</taxon>
        <taxon>Streptosporangiales</taxon>
        <taxon>Streptosporangiaceae</taxon>
        <taxon>Nonomuraea</taxon>
    </lineage>
</organism>
<name>A0ABV5IZW8_9ACTN</name>
<dbReference type="Proteomes" id="UP001589647">
    <property type="component" value="Unassembled WGS sequence"/>
</dbReference>
<dbReference type="Pfam" id="PF13031">
    <property type="entry name" value="DUF3892"/>
    <property type="match status" value="1"/>
</dbReference>